<feature type="transmembrane region" description="Helical" evidence="1">
    <location>
        <begin position="228"/>
        <end position="248"/>
    </location>
</feature>
<dbReference type="PANTHER" id="PTHR35007:SF4">
    <property type="entry name" value="CONSERVED TRANSMEMBRANE PROTEIN-RELATED"/>
    <property type="match status" value="1"/>
</dbReference>
<reference evidence="2 3" key="1">
    <citation type="submission" date="2015-05" db="EMBL/GenBank/DDBJ databases">
        <title>Complete genome sequence of Corynebacterium epidermidicanis DSM 45586, isolated from the skin of a dog suffering from pruritus.</title>
        <authorList>
            <person name="Ruckert C."/>
            <person name="Albersmeier A."/>
            <person name="Winkler A."/>
            <person name="Tauch A."/>
        </authorList>
    </citation>
    <scope>NUCLEOTIDE SEQUENCE [LARGE SCALE GENOMIC DNA]</scope>
    <source>
        <strain evidence="2 3">DSM 45586</strain>
    </source>
</reference>
<proteinExistence type="predicted"/>
<evidence type="ECO:0000313" key="2">
    <source>
        <dbReference type="EMBL" id="AKK02173.1"/>
    </source>
</evidence>
<keyword evidence="1" id="KW-1133">Transmembrane helix</keyword>
<feature type="transmembrane region" description="Helical" evidence="1">
    <location>
        <begin position="197"/>
        <end position="216"/>
    </location>
</feature>
<dbReference type="AlphaFoldDB" id="A0A0G3GRL4"/>
<dbReference type="EMBL" id="CP011541">
    <property type="protein sequence ID" value="AKK02173.1"/>
    <property type="molecule type" value="Genomic_DNA"/>
</dbReference>
<keyword evidence="1" id="KW-0472">Membrane</keyword>
<dbReference type="PANTHER" id="PTHR35007">
    <property type="entry name" value="INTEGRAL MEMBRANE PROTEIN-RELATED"/>
    <property type="match status" value="1"/>
</dbReference>
<gene>
    <name evidence="2" type="ORF">CEPID_01435</name>
</gene>
<keyword evidence="1" id="KW-0812">Transmembrane</keyword>
<evidence type="ECO:0000313" key="3">
    <source>
        <dbReference type="Proteomes" id="UP000035368"/>
    </source>
</evidence>
<sequence>MISCLLLATALLVLPTGRASHRIAGQKNHQVRWSVLTVPVVVIGAWWAGVGLLLAGTVVAATLWWTVQRGRRRRTATRNAQATAAVVGQLLSDVAAGASIGHSIRGISANLPPATTPEIAGVLHTTARHTAMGASGAHLLIDAPSTCPDLRYLGKLWAVSESRGIALGVLLEQCQRRIDTRLRHSASTQASLQGPQATAVVLALLPLAGIGMGAAMGAHPLEFLCQTSLGNVLLIGGVSLACGGFAWVQVMTHRAAGHQC</sequence>
<dbReference type="PATRIC" id="fig|1050174.4.peg.292"/>
<dbReference type="Proteomes" id="UP000035368">
    <property type="component" value="Chromosome"/>
</dbReference>
<protein>
    <recommendedName>
        <fullName evidence="4">Flp pilus assembly protein TadB</fullName>
    </recommendedName>
</protein>
<evidence type="ECO:0000256" key="1">
    <source>
        <dbReference type="SAM" id="Phobius"/>
    </source>
</evidence>
<dbReference type="STRING" id="1050174.CEPID_01435"/>
<evidence type="ECO:0008006" key="4">
    <source>
        <dbReference type="Google" id="ProtNLM"/>
    </source>
</evidence>
<accession>A0A0G3GRL4</accession>
<dbReference type="KEGG" id="cei:CEPID_01435"/>
<name>A0A0G3GRL4_9CORY</name>
<organism evidence="2 3">
    <name type="scientific">Corynebacterium epidermidicanis</name>
    <dbReference type="NCBI Taxonomy" id="1050174"/>
    <lineage>
        <taxon>Bacteria</taxon>
        <taxon>Bacillati</taxon>
        <taxon>Actinomycetota</taxon>
        <taxon>Actinomycetes</taxon>
        <taxon>Mycobacteriales</taxon>
        <taxon>Corynebacteriaceae</taxon>
        <taxon>Corynebacterium</taxon>
    </lineage>
</organism>
<keyword evidence="3" id="KW-1185">Reference proteome</keyword>
<feature type="transmembrane region" description="Helical" evidence="1">
    <location>
        <begin position="43"/>
        <end position="65"/>
    </location>
</feature>